<keyword evidence="7" id="KW-0653">Protein transport</keyword>
<evidence type="ECO:0000256" key="2">
    <source>
        <dbReference type="ARBA" id="ARBA00005811"/>
    </source>
</evidence>
<keyword evidence="10" id="KW-1185">Reference proteome</keyword>
<feature type="transmembrane region" description="Helical" evidence="8">
    <location>
        <begin position="12"/>
        <end position="32"/>
    </location>
</feature>
<organism evidence="9 10">
    <name type="scientific">Pseudohalioglobus sediminis</name>
    <dbReference type="NCBI Taxonomy" id="2606449"/>
    <lineage>
        <taxon>Bacteria</taxon>
        <taxon>Pseudomonadati</taxon>
        <taxon>Pseudomonadota</taxon>
        <taxon>Gammaproteobacteria</taxon>
        <taxon>Cellvibrionales</taxon>
        <taxon>Halieaceae</taxon>
        <taxon>Pseudohalioglobus</taxon>
    </lineage>
</organism>
<keyword evidence="3" id="KW-1003">Cell membrane</keyword>
<name>A0A5B0X0S1_9GAMM</name>
<reference evidence="9 10" key="1">
    <citation type="submission" date="2019-09" db="EMBL/GenBank/DDBJ databases">
        <authorList>
            <person name="Chen X.-Y."/>
        </authorList>
    </citation>
    <scope>NUCLEOTIDE SEQUENCE [LARGE SCALE GENOMIC DNA]</scope>
    <source>
        <strain evidence="9 10">NY5</strain>
    </source>
</reference>
<keyword evidence="4 7" id="KW-0812">Transmembrane</keyword>
<evidence type="ECO:0000256" key="7">
    <source>
        <dbReference type="RuleBase" id="RU003879"/>
    </source>
</evidence>
<dbReference type="EMBL" id="VTUX01000003">
    <property type="protein sequence ID" value="KAA1192876.1"/>
    <property type="molecule type" value="Genomic_DNA"/>
</dbReference>
<dbReference type="GO" id="GO:0005886">
    <property type="term" value="C:plasma membrane"/>
    <property type="evidence" value="ECO:0007669"/>
    <property type="project" value="UniProtKB-SubCell"/>
</dbReference>
<evidence type="ECO:0000313" key="9">
    <source>
        <dbReference type="EMBL" id="KAA1192876.1"/>
    </source>
</evidence>
<proteinExistence type="inferred from homology"/>
<dbReference type="GO" id="GO:0015031">
    <property type="term" value="P:protein transport"/>
    <property type="evidence" value="ECO:0007669"/>
    <property type="project" value="UniProtKB-KW"/>
</dbReference>
<dbReference type="InterPro" id="IPR003400">
    <property type="entry name" value="ExbD"/>
</dbReference>
<evidence type="ECO:0000256" key="6">
    <source>
        <dbReference type="ARBA" id="ARBA00023136"/>
    </source>
</evidence>
<comment type="similarity">
    <text evidence="2 7">Belongs to the ExbD/TolR family.</text>
</comment>
<keyword evidence="7" id="KW-0813">Transport</keyword>
<accession>A0A5B0X0S1</accession>
<dbReference type="Proteomes" id="UP000323708">
    <property type="component" value="Unassembled WGS sequence"/>
</dbReference>
<sequence>MARNHRRLQQPARLNLVALMDIFTILVLFLMVNNGDVEILQADKNITLPESVASQRPEESLTIKVSPQSILVQGQPVLSVTDALASEGGPLLALGAELQRQAARSGPLAEAQQARGRSVIIMGDETMPYQLLQRIMSTCASEDYRDISLAVNSISAPESAHTEAAGAES</sequence>
<dbReference type="GO" id="GO:0022857">
    <property type="term" value="F:transmembrane transporter activity"/>
    <property type="evidence" value="ECO:0007669"/>
    <property type="project" value="InterPro"/>
</dbReference>
<evidence type="ECO:0000256" key="1">
    <source>
        <dbReference type="ARBA" id="ARBA00004162"/>
    </source>
</evidence>
<evidence type="ECO:0000256" key="4">
    <source>
        <dbReference type="ARBA" id="ARBA00022692"/>
    </source>
</evidence>
<comment type="subcellular location">
    <subcellularLocation>
        <location evidence="1">Cell membrane</location>
        <topology evidence="1">Single-pass membrane protein</topology>
    </subcellularLocation>
    <subcellularLocation>
        <location evidence="7">Cell membrane</location>
        <topology evidence="7">Single-pass type II membrane protein</topology>
    </subcellularLocation>
</comment>
<evidence type="ECO:0000256" key="5">
    <source>
        <dbReference type="ARBA" id="ARBA00022989"/>
    </source>
</evidence>
<evidence type="ECO:0000256" key="8">
    <source>
        <dbReference type="SAM" id="Phobius"/>
    </source>
</evidence>
<keyword evidence="5 8" id="KW-1133">Transmembrane helix</keyword>
<dbReference type="AlphaFoldDB" id="A0A5B0X0S1"/>
<keyword evidence="6 8" id="KW-0472">Membrane</keyword>
<protein>
    <submittedName>
        <fullName evidence="9">Biopolymer transporter ExbD</fullName>
    </submittedName>
</protein>
<evidence type="ECO:0000256" key="3">
    <source>
        <dbReference type="ARBA" id="ARBA00022475"/>
    </source>
</evidence>
<gene>
    <name evidence="9" type="ORF">F0M18_06820</name>
</gene>
<comment type="caution">
    <text evidence="9">The sequence shown here is derived from an EMBL/GenBank/DDBJ whole genome shotgun (WGS) entry which is preliminary data.</text>
</comment>
<dbReference type="Pfam" id="PF02472">
    <property type="entry name" value="ExbD"/>
    <property type="match status" value="1"/>
</dbReference>
<evidence type="ECO:0000313" key="10">
    <source>
        <dbReference type="Proteomes" id="UP000323708"/>
    </source>
</evidence>